<comment type="caution">
    <text evidence="2">The sequence shown here is derived from an EMBL/GenBank/DDBJ whole genome shotgun (WGS) entry which is preliminary data.</text>
</comment>
<keyword evidence="3" id="KW-1185">Reference proteome</keyword>
<dbReference type="EMBL" id="AMYB01000003">
    <property type="protein sequence ID" value="OAD05564.1"/>
    <property type="molecule type" value="Genomic_DNA"/>
</dbReference>
<sequence>MADAEDYLDREDQENKTGSNVTDEPPLKYNITAMQTKSLTPSEEYSLKLRDILQQHNISTHAGRELTYLINSIVDSAVEASKADVIVPRIVFQDTLNAMLLAKNPVNLQAIKICQDGCRPLNGPGSQCIDCNKKSDGRETDENQKQDQREIRMLSLGETMARMIANEETLDLLQYPSKFQHDQKVYKDFFSGCVYQNLSKSDLCKNADLNIFYGLYIDSSYVNTPVSKNTHFTTVIHCLLIFNFERSLRYKLENTIQLGVITSSKSPDIHAYLDIILPDLERLSTR</sequence>
<protein>
    <submittedName>
        <fullName evidence="2">Uncharacterized protein</fullName>
    </submittedName>
</protein>
<organism evidence="2 3">
    <name type="scientific">Mucor lusitanicus CBS 277.49</name>
    <dbReference type="NCBI Taxonomy" id="747725"/>
    <lineage>
        <taxon>Eukaryota</taxon>
        <taxon>Fungi</taxon>
        <taxon>Fungi incertae sedis</taxon>
        <taxon>Mucoromycota</taxon>
        <taxon>Mucoromycotina</taxon>
        <taxon>Mucoromycetes</taxon>
        <taxon>Mucorales</taxon>
        <taxon>Mucorineae</taxon>
        <taxon>Mucoraceae</taxon>
        <taxon>Mucor</taxon>
    </lineage>
</organism>
<proteinExistence type="predicted"/>
<gene>
    <name evidence="2" type="ORF">MUCCIDRAFT_162244</name>
</gene>
<dbReference type="AlphaFoldDB" id="A0A168MZ51"/>
<dbReference type="OrthoDB" id="2287704at2759"/>
<reference evidence="2 3" key="1">
    <citation type="submission" date="2015-06" db="EMBL/GenBank/DDBJ databases">
        <title>Expansion of signal transduction pathways in fungi by whole-genome duplication.</title>
        <authorList>
            <consortium name="DOE Joint Genome Institute"/>
            <person name="Corrochano L.M."/>
            <person name="Kuo A."/>
            <person name="Marcet-Houben M."/>
            <person name="Polaino S."/>
            <person name="Salamov A."/>
            <person name="Villalobos J.M."/>
            <person name="Alvarez M.I."/>
            <person name="Avalos J."/>
            <person name="Benito E.P."/>
            <person name="Benoit I."/>
            <person name="Burger G."/>
            <person name="Camino L.P."/>
            <person name="Canovas D."/>
            <person name="Cerda-Olmedo E."/>
            <person name="Cheng J.-F."/>
            <person name="Dominguez A."/>
            <person name="Elias M."/>
            <person name="Eslava A.P."/>
            <person name="Glaser F."/>
            <person name="Grimwood J."/>
            <person name="Gutierrez G."/>
            <person name="Heitman J."/>
            <person name="Henrissat B."/>
            <person name="Iturriaga E.A."/>
            <person name="Lang B.F."/>
            <person name="Lavin J.L."/>
            <person name="Lee S."/>
            <person name="Li W."/>
            <person name="Lindquist E."/>
            <person name="Lopez-Garcia S."/>
            <person name="Luque E.M."/>
            <person name="Marcos A.T."/>
            <person name="Martin J."/>
            <person name="Mccluskey K."/>
            <person name="Medina H.R."/>
            <person name="Miralles-Duran A."/>
            <person name="Miyazaki A."/>
            <person name="Munoz-Torres E."/>
            <person name="Oguiza J.A."/>
            <person name="Ohm R."/>
            <person name="Olmedo M."/>
            <person name="Orejas M."/>
            <person name="Ortiz-Castellanos L."/>
            <person name="Pisabarro A.G."/>
            <person name="Rodriguez-Romero J."/>
            <person name="Ruiz-Herrera J."/>
            <person name="Ruiz-Vazquez R."/>
            <person name="Sanz C."/>
            <person name="Schackwitz W."/>
            <person name="Schmutz J."/>
            <person name="Shahriari M."/>
            <person name="Shelest E."/>
            <person name="Silva-Franco F."/>
            <person name="Soanes D."/>
            <person name="Syed K."/>
            <person name="Tagua V.G."/>
            <person name="Talbot N.J."/>
            <person name="Thon M."/>
            <person name="De Vries R.P."/>
            <person name="Wiebenga A."/>
            <person name="Yadav J.S."/>
            <person name="Braun E.L."/>
            <person name="Baker S."/>
            <person name="Garre V."/>
            <person name="Horwitz B."/>
            <person name="Torres-Martinez S."/>
            <person name="Idnurm A."/>
            <person name="Herrera-Estrella A."/>
            <person name="Gabaldon T."/>
            <person name="Grigoriev I.V."/>
        </authorList>
    </citation>
    <scope>NUCLEOTIDE SEQUENCE [LARGE SCALE GENOMIC DNA]</scope>
    <source>
        <strain evidence="2 3">CBS 277.49</strain>
    </source>
</reference>
<accession>A0A168MZ51</accession>
<evidence type="ECO:0000313" key="3">
    <source>
        <dbReference type="Proteomes" id="UP000077051"/>
    </source>
</evidence>
<evidence type="ECO:0000313" key="2">
    <source>
        <dbReference type="EMBL" id="OAD05564.1"/>
    </source>
</evidence>
<feature type="compositionally biased region" description="Acidic residues" evidence="1">
    <location>
        <begin position="1"/>
        <end position="12"/>
    </location>
</feature>
<dbReference type="Proteomes" id="UP000077051">
    <property type="component" value="Unassembled WGS sequence"/>
</dbReference>
<dbReference type="VEuPathDB" id="FungiDB:MUCCIDRAFT_162244"/>
<name>A0A168MZ51_MUCCL</name>
<feature type="region of interest" description="Disordered" evidence="1">
    <location>
        <begin position="1"/>
        <end position="26"/>
    </location>
</feature>
<dbReference type="STRING" id="747725.A0A168MZ51"/>
<evidence type="ECO:0000256" key="1">
    <source>
        <dbReference type="SAM" id="MobiDB-lite"/>
    </source>
</evidence>